<dbReference type="EMBL" id="OUUY01000134">
    <property type="protein sequence ID" value="SPQ01994.1"/>
    <property type="molecule type" value="Genomic_DNA"/>
</dbReference>
<dbReference type="Proteomes" id="UP000245125">
    <property type="component" value="Unassembled WGS sequence"/>
</dbReference>
<dbReference type="GO" id="GO:1902358">
    <property type="term" value="P:sulfate transmembrane transport"/>
    <property type="evidence" value="ECO:0007669"/>
    <property type="project" value="InterPro"/>
</dbReference>
<dbReference type="PANTHER" id="PTHR30368:SF2">
    <property type="entry name" value="SULFATE-BINDING PROTEIN"/>
    <property type="match status" value="1"/>
</dbReference>
<name>A0A2U3QKQ9_9BACT</name>
<dbReference type="AlphaFoldDB" id="A0A2U3QKQ9"/>
<comment type="subcellular location">
    <subcellularLocation>
        <location evidence="1">Periplasm</location>
    </subcellularLocation>
</comment>
<dbReference type="SUPFAM" id="SSF53850">
    <property type="entry name" value="Periplasmic binding protein-like II"/>
    <property type="match status" value="1"/>
</dbReference>
<evidence type="ECO:0008006" key="9">
    <source>
        <dbReference type="Google" id="ProtNLM"/>
    </source>
</evidence>
<keyword evidence="6" id="KW-0812">Transmembrane</keyword>
<keyword evidence="6" id="KW-0472">Membrane</keyword>
<evidence type="ECO:0000256" key="6">
    <source>
        <dbReference type="SAM" id="Phobius"/>
    </source>
</evidence>
<reference evidence="8" key="1">
    <citation type="submission" date="2018-03" db="EMBL/GenBank/DDBJ databases">
        <authorList>
            <person name="Zecchin S."/>
        </authorList>
    </citation>
    <scope>NUCLEOTIDE SEQUENCE [LARGE SCALE GENOMIC DNA]</scope>
</reference>
<evidence type="ECO:0000256" key="3">
    <source>
        <dbReference type="ARBA" id="ARBA00022448"/>
    </source>
</evidence>
<keyword evidence="6" id="KW-1133">Transmembrane helix</keyword>
<dbReference type="Pfam" id="PF13531">
    <property type="entry name" value="SBP_bac_11"/>
    <property type="match status" value="1"/>
</dbReference>
<dbReference type="GO" id="GO:0140104">
    <property type="term" value="F:molecular carrier activity"/>
    <property type="evidence" value="ECO:0007669"/>
    <property type="project" value="InterPro"/>
</dbReference>
<evidence type="ECO:0000313" key="8">
    <source>
        <dbReference type="Proteomes" id="UP000245125"/>
    </source>
</evidence>
<organism evidence="7 8">
    <name type="scientific">Candidatus Sulfobium mesophilum</name>
    <dbReference type="NCBI Taxonomy" id="2016548"/>
    <lineage>
        <taxon>Bacteria</taxon>
        <taxon>Pseudomonadati</taxon>
        <taxon>Nitrospirota</taxon>
        <taxon>Nitrospiria</taxon>
        <taxon>Nitrospirales</taxon>
        <taxon>Nitrospiraceae</taxon>
        <taxon>Candidatus Sulfobium</taxon>
    </lineage>
</organism>
<gene>
    <name evidence="7" type="ORF">NBG4_830011</name>
</gene>
<keyword evidence="3" id="KW-0813">Transport</keyword>
<dbReference type="PANTHER" id="PTHR30368">
    <property type="entry name" value="SULFATE-BINDING PROTEIN"/>
    <property type="match status" value="1"/>
</dbReference>
<comment type="similarity">
    <text evidence="2">Belongs to the prokaryotic sulfate-binding protein family.</text>
</comment>
<dbReference type="GO" id="GO:0042597">
    <property type="term" value="C:periplasmic space"/>
    <property type="evidence" value="ECO:0007669"/>
    <property type="project" value="UniProtKB-SubCell"/>
</dbReference>
<dbReference type="InterPro" id="IPR005669">
    <property type="entry name" value="Thiosulph/SO4-bd"/>
</dbReference>
<evidence type="ECO:0000256" key="4">
    <source>
        <dbReference type="ARBA" id="ARBA00022729"/>
    </source>
</evidence>
<protein>
    <recommendedName>
        <fullName evidence="9">PBP domain-containing protein</fullName>
    </recommendedName>
</protein>
<evidence type="ECO:0000313" key="7">
    <source>
        <dbReference type="EMBL" id="SPQ01994.1"/>
    </source>
</evidence>
<dbReference type="Gene3D" id="3.40.190.10">
    <property type="entry name" value="Periplasmic binding protein-like II"/>
    <property type="match status" value="1"/>
</dbReference>
<feature type="transmembrane region" description="Helical" evidence="6">
    <location>
        <begin position="56"/>
        <end position="76"/>
    </location>
</feature>
<proteinExistence type="inferred from homology"/>
<evidence type="ECO:0000256" key="1">
    <source>
        <dbReference type="ARBA" id="ARBA00004418"/>
    </source>
</evidence>
<keyword evidence="4" id="KW-0732">Signal</keyword>
<accession>A0A2U3QKQ9</accession>
<keyword evidence="5" id="KW-0574">Periplasm</keyword>
<evidence type="ECO:0000256" key="2">
    <source>
        <dbReference type="ARBA" id="ARBA00006099"/>
    </source>
</evidence>
<evidence type="ECO:0000256" key="5">
    <source>
        <dbReference type="ARBA" id="ARBA00022764"/>
    </source>
</evidence>
<sequence>MLFSDVNNRKYSFRNRGKSLHSSDAKLIKIIPSEVQIGDIVPISVRYKGGYAMMRWRSLVAIVLAVSVVFSLNAWAEMPKITGKPVVDKPQLLEWPTDKGIVTPNLNDPTSNTLFDLHGTISSCDLVLSTEGNYHPALHDIWPVFLEKIKDRPLHNYFYTTSPPVVVEQIQNKMLEFGNLYITCMPSVAVGTRAVIDKLVHSEYADEPAYPLYQDRGSVILVKKGNPKQILSVWDLGRNDVRLVTPNPKLEPGAFENYLSTLYGIAANETHQLQDMSAEALINSIFNNVGNTNKWLAGERIHHRDLPWSVAYGKADAAIILYHLGLFTVQTFPDIFDIVPLGGTVTDPQPLEGTSITTRFLIRIKGNWSARQLEAREKLIETLLSEDFTKILEKRGLHRPKGYIPMKRESQ</sequence>
<keyword evidence="8" id="KW-1185">Reference proteome</keyword>